<protein>
    <submittedName>
        <fullName evidence="1">Uncharacterized protein</fullName>
    </submittedName>
</protein>
<dbReference type="Proteomes" id="UP001054252">
    <property type="component" value="Unassembled WGS sequence"/>
</dbReference>
<dbReference type="EMBL" id="BPVZ01000154">
    <property type="protein sequence ID" value="GKV41934.1"/>
    <property type="molecule type" value="Genomic_DNA"/>
</dbReference>
<reference evidence="1 2" key="1">
    <citation type="journal article" date="2021" name="Commun. Biol.">
        <title>The genome of Shorea leprosula (Dipterocarpaceae) highlights the ecological relevance of drought in aseasonal tropical rainforests.</title>
        <authorList>
            <person name="Ng K.K.S."/>
            <person name="Kobayashi M.J."/>
            <person name="Fawcett J.A."/>
            <person name="Hatakeyama M."/>
            <person name="Paape T."/>
            <person name="Ng C.H."/>
            <person name="Ang C.C."/>
            <person name="Tnah L.H."/>
            <person name="Lee C.T."/>
            <person name="Nishiyama T."/>
            <person name="Sese J."/>
            <person name="O'Brien M.J."/>
            <person name="Copetti D."/>
            <person name="Mohd Noor M.I."/>
            <person name="Ong R.C."/>
            <person name="Putra M."/>
            <person name="Sireger I.Z."/>
            <person name="Indrioko S."/>
            <person name="Kosugi Y."/>
            <person name="Izuno A."/>
            <person name="Isagi Y."/>
            <person name="Lee S.L."/>
            <person name="Shimizu K.K."/>
        </authorList>
    </citation>
    <scope>NUCLEOTIDE SEQUENCE [LARGE SCALE GENOMIC DNA]</scope>
    <source>
        <strain evidence="1">214</strain>
    </source>
</reference>
<sequence>MLERRKGTKGIEPWSCGWRVDVETSKITLGLGFRDIKSALTTVKVACKSISEIQVVDCEAVAN</sequence>
<evidence type="ECO:0000313" key="2">
    <source>
        <dbReference type="Proteomes" id="UP001054252"/>
    </source>
</evidence>
<comment type="caution">
    <text evidence="1">The sequence shown here is derived from an EMBL/GenBank/DDBJ whole genome shotgun (WGS) entry which is preliminary data.</text>
</comment>
<dbReference type="AlphaFoldDB" id="A0AAV5LYS5"/>
<gene>
    <name evidence="1" type="ORF">SLEP1_g49401</name>
</gene>
<name>A0AAV5LYS5_9ROSI</name>
<accession>A0AAV5LYS5</accession>
<keyword evidence="2" id="KW-1185">Reference proteome</keyword>
<organism evidence="1 2">
    <name type="scientific">Rubroshorea leprosula</name>
    <dbReference type="NCBI Taxonomy" id="152421"/>
    <lineage>
        <taxon>Eukaryota</taxon>
        <taxon>Viridiplantae</taxon>
        <taxon>Streptophyta</taxon>
        <taxon>Embryophyta</taxon>
        <taxon>Tracheophyta</taxon>
        <taxon>Spermatophyta</taxon>
        <taxon>Magnoliopsida</taxon>
        <taxon>eudicotyledons</taxon>
        <taxon>Gunneridae</taxon>
        <taxon>Pentapetalae</taxon>
        <taxon>rosids</taxon>
        <taxon>malvids</taxon>
        <taxon>Malvales</taxon>
        <taxon>Dipterocarpaceae</taxon>
        <taxon>Rubroshorea</taxon>
    </lineage>
</organism>
<evidence type="ECO:0000313" key="1">
    <source>
        <dbReference type="EMBL" id="GKV41934.1"/>
    </source>
</evidence>
<proteinExistence type="predicted"/>